<dbReference type="RefSeq" id="XP_009217685.1">
    <property type="nucleotide sequence ID" value="XM_009219421.1"/>
</dbReference>
<dbReference type="VEuPathDB" id="FungiDB:GGTG_01654"/>
<feature type="region of interest" description="Disordered" evidence="1">
    <location>
        <begin position="1"/>
        <end position="133"/>
    </location>
</feature>
<reference evidence="3" key="5">
    <citation type="submission" date="2018-04" db="UniProtKB">
        <authorList>
            <consortium name="EnsemblFungi"/>
        </authorList>
    </citation>
    <scope>IDENTIFICATION</scope>
    <source>
        <strain evidence="3">R3-111a-1</strain>
    </source>
</reference>
<proteinExistence type="predicted"/>
<feature type="compositionally biased region" description="Low complexity" evidence="1">
    <location>
        <begin position="279"/>
        <end position="291"/>
    </location>
</feature>
<reference evidence="2" key="2">
    <citation type="submission" date="2010-07" db="EMBL/GenBank/DDBJ databases">
        <authorList>
            <consortium name="The Broad Institute Genome Sequencing Platform"/>
            <consortium name="Broad Institute Genome Sequencing Center for Infectious Disease"/>
            <person name="Ma L.-J."/>
            <person name="Dead R."/>
            <person name="Young S."/>
            <person name="Zeng Q."/>
            <person name="Koehrsen M."/>
            <person name="Alvarado L."/>
            <person name="Berlin A."/>
            <person name="Chapman S.B."/>
            <person name="Chen Z."/>
            <person name="Freedman E."/>
            <person name="Gellesch M."/>
            <person name="Goldberg J."/>
            <person name="Griggs A."/>
            <person name="Gujja S."/>
            <person name="Heilman E.R."/>
            <person name="Heiman D."/>
            <person name="Hepburn T."/>
            <person name="Howarth C."/>
            <person name="Jen D."/>
            <person name="Larson L."/>
            <person name="Mehta T."/>
            <person name="Neiman D."/>
            <person name="Pearson M."/>
            <person name="Roberts A."/>
            <person name="Saif S."/>
            <person name="Shea T."/>
            <person name="Shenoy N."/>
            <person name="Sisk P."/>
            <person name="Stolte C."/>
            <person name="Sykes S."/>
            <person name="Walk T."/>
            <person name="White J."/>
            <person name="Yandava C."/>
            <person name="Haas B."/>
            <person name="Nusbaum C."/>
            <person name="Birren B."/>
        </authorList>
    </citation>
    <scope>NUCLEOTIDE SEQUENCE</scope>
    <source>
        <strain evidence="2">R3-111a-1</strain>
    </source>
</reference>
<feature type="compositionally biased region" description="Acidic residues" evidence="1">
    <location>
        <begin position="117"/>
        <end position="126"/>
    </location>
</feature>
<feature type="compositionally biased region" description="Acidic residues" evidence="1">
    <location>
        <begin position="257"/>
        <end position="268"/>
    </location>
</feature>
<sequence>MPTAKDGDRRRSRSPVSRPRRNHGSGRDDRDRDDRRHRYRDRDRDRAGDADSQSRDRRRQDGESSSRPHRHRSSKRPRSTSQSGRRDRKSKEEGSRSRPKRPARPTAASMMGPAAAADDDDEDDEPAAGGEDPAIRRARAVAARLHRLPAATDIHGLGERELRHRWRSFVKRWNAGKLSEGWYEPEMFQRVASMWVEEKAGGVDGSDEDDGYDRPAVSGDDRGDSPAVIPGRPAAAGAHGTTSRALKATSKRNGTSSDDDGESDDDDGFGPPPPPPGGAAPARGRAWPASSTRQGPGIPTTQDLEERRAADDEARQAERRAGALARRADRAEQKERLDELAPKADAGTRERRLEKRRELNDKLRGFREGSAGAADVGDGELMGGGDGADDFRAALASQQRKKTERELRREEEARARAEELRKRLQNYHAREDRVVGALKELAKQRFG</sequence>
<protein>
    <submittedName>
        <fullName evidence="2 3">Uncharacterized protein</fullName>
    </submittedName>
</protein>
<dbReference type="EMBL" id="GL385395">
    <property type="protein sequence ID" value="EJT81676.1"/>
    <property type="molecule type" value="Genomic_DNA"/>
</dbReference>
<dbReference type="EnsemblFungi" id="EJT81676">
    <property type="protein sequence ID" value="EJT81676"/>
    <property type="gene ID" value="GGTG_01654"/>
</dbReference>
<feature type="compositionally biased region" description="Basic residues" evidence="1">
    <location>
        <begin position="10"/>
        <end position="24"/>
    </location>
</feature>
<organism evidence="2">
    <name type="scientific">Gaeumannomyces tritici (strain R3-111a-1)</name>
    <name type="common">Wheat and barley take-all root rot fungus</name>
    <name type="synonym">Gaeumannomyces graminis var. tritici</name>
    <dbReference type="NCBI Taxonomy" id="644352"/>
    <lineage>
        <taxon>Eukaryota</taxon>
        <taxon>Fungi</taxon>
        <taxon>Dikarya</taxon>
        <taxon>Ascomycota</taxon>
        <taxon>Pezizomycotina</taxon>
        <taxon>Sordariomycetes</taxon>
        <taxon>Sordariomycetidae</taxon>
        <taxon>Magnaporthales</taxon>
        <taxon>Magnaporthaceae</taxon>
        <taxon>Gaeumannomyces</taxon>
    </lineage>
</organism>
<feature type="compositionally biased region" description="Basic and acidic residues" evidence="1">
    <location>
        <begin position="401"/>
        <end position="414"/>
    </location>
</feature>
<evidence type="ECO:0000313" key="4">
    <source>
        <dbReference type="Proteomes" id="UP000006039"/>
    </source>
</evidence>
<reference evidence="3" key="4">
    <citation type="journal article" date="2015" name="G3 (Bethesda)">
        <title>Genome sequences of three phytopathogenic species of the Magnaporthaceae family of fungi.</title>
        <authorList>
            <person name="Okagaki L.H."/>
            <person name="Nunes C.C."/>
            <person name="Sailsbery J."/>
            <person name="Clay B."/>
            <person name="Brown D."/>
            <person name="John T."/>
            <person name="Oh Y."/>
            <person name="Young N."/>
            <person name="Fitzgerald M."/>
            <person name="Haas B.J."/>
            <person name="Zeng Q."/>
            <person name="Young S."/>
            <person name="Adiconis X."/>
            <person name="Fan L."/>
            <person name="Levin J.Z."/>
            <person name="Mitchell T.K."/>
            <person name="Okubara P.A."/>
            <person name="Farman M.L."/>
            <person name="Kohn L.M."/>
            <person name="Birren B."/>
            <person name="Ma L.-J."/>
            <person name="Dean R.A."/>
        </authorList>
    </citation>
    <scope>NUCLEOTIDE SEQUENCE</scope>
    <source>
        <strain evidence="3">R3-111a-1</strain>
    </source>
</reference>
<accession>J3NK72</accession>
<feature type="compositionally biased region" description="Basic and acidic residues" evidence="1">
    <location>
        <begin position="25"/>
        <end position="66"/>
    </location>
</feature>
<dbReference type="Proteomes" id="UP000006039">
    <property type="component" value="Unassembled WGS sequence"/>
</dbReference>
<reference evidence="4" key="1">
    <citation type="submission" date="2010-07" db="EMBL/GenBank/DDBJ databases">
        <title>The genome sequence of Gaeumannomyces graminis var. tritici strain R3-111a-1.</title>
        <authorList>
            <consortium name="The Broad Institute Genome Sequencing Platform"/>
            <person name="Ma L.-J."/>
            <person name="Dead R."/>
            <person name="Young S."/>
            <person name="Zeng Q."/>
            <person name="Koehrsen M."/>
            <person name="Alvarado L."/>
            <person name="Berlin A."/>
            <person name="Chapman S.B."/>
            <person name="Chen Z."/>
            <person name="Freedman E."/>
            <person name="Gellesch M."/>
            <person name="Goldberg J."/>
            <person name="Griggs A."/>
            <person name="Gujja S."/>
            <person name="Heilman E.R."/>
            <person name="Heiman D."/>
            <person name="Hepburn T."/>
            <person name="Howarth C."/>
            <person name="Jen D."/>
            <person name="Larson L."/>
            <person name="Mehta T."/>
            <person name="Neiman D."/>
            <person name="Pearson M."/>
            <person name="Roberts A."/>
            <person name="Saif S."/>
            <person name="Shea T."/>
            <person name="Shenoy N."/>
            <person name="Sisk P."/>
            <person name="Stolte C."/>
            <person name="Sykes S."/>
            <person name="Walk T."/>
            <person name="White J."/>
            <person name="Yandava C."/>
            <person name="Haas B."/>
            <person name="Nusbaum C."/>
            <person name="Birren B."/>
        </authorList>
    </citation>
    <scope>NUCLEOTIDE SEQUENCE [LARGE SCALE GENOMIC DNA]</scope>
    <source>
        <strain evidence="4">R3-111a-1</strain>
    </source>
</reference>
<evidence type="ECO:0000313" key="3">
    <source>
        <dbReference type="EnsemblFungi" id="EJT81676"/>
    </source>
</evidence>
<reference evidence="2" key="3">
    <citation type="submission" date="2010-09" db="EMBL/GenBank/DDBJ databases">
        <title>Annotation of Gaeumannomyces graminis var. tritici R3-111a-1.</title>
        <authorList>
            <consortium name="The Broad Institute Genome Sequencing Platform"/>
            <person name="Ma L.-J."/>
            <person name="Dead R."/>
            <person name="Young S.K."/>
            <person name="Zeng Q."/>
            <person name="Gargeya S."/>
            <person name="Fitzgerald M."/>
            <person name="Haas B."/>
            <person name="Abouelleil A."/>
            <person name="Alvarado L."/>
            <person name="Arachchi H.M."/>
            <person name="Berlin A."/>
            <person name="Brown A."/>
            <person name="Chapman S.B."/>
            <person name="Chen Z."/>
            <person name="Dunbar C."/>
            <person name="Freedman E."/>
            <person name="Gearin G."/>
            <person name="Gellesch M."/>
            <person name="Goldberg J."/>
            <person name="Griggs A."/>
            <person name="Gujja S."/>
            <person name="Heiman D."/>
            <person name="Howarth C."/>
            <person name="Larson L."/>
            <person name="Lui A."/>
            <person name="MacDonald P.J.P."/>
            <person name="Mehta T."/>
            <person name="Montmayeur A."/>
            <person name="Murphy C."/>
            <person name="Neiman D."/>
            <person name="Pearson M."/>
            <person name="Priest M."/>
            <person name="Roberts A."/>
            <person name="Saif S."/>
            <person name="Shea T."/>
            <person name="Shenoy N."/>
            <person name="Sisk P."/>
            <person name="Stolte C."/>
            <person name="Sykes S."/>
            <person name="Yandava C."/>
            <person name="Wortman J."/>
            <person name="Nusbaum C."/>
            <person name="Birren B."/>
        </authorList>
    </citation>
    <scope>NUCLEOTIDE SEQUENCE</scope>
    <source>
        <strain evidence="2">R3-111a-1</strain>
    </source>
</reference>
<feature type="compositionally biased region" description="Basic residues" evidence="1">
    <location>
        <begin position="67"/>
        <end position="78"/>
    </location>
</feature>
<evidence type="ECO:0000313" key="2">
    <source>
        <dbReference type="EMBL" id="EJT81676.1"/>
    </source>
</evidence>
<dbReference type="STRING" id="644352.J3NK72"/>
<dbReference type="eggNOG" id="ENOG502RA14">
    <property type="taxonomic scope" value="Eukaryota"/>
</dbReference>
<feature type="region of interest" description="Disordered" evidence="1">
    <location>
        <begin position="199"/>
        <end position="414"/>
    </location>
</feature>
<dbReference type="GeneID" id="20342112"/>
<feature type="compositionally biased region" description="Basic and acidic residues" evidence="1">
    <location>
        <begin position="304"/>
        <end position="367"/>
    </location>
</feature>
<keyword evidence="4" id="KW-1185">Reference proteome</keyword>
<name>J3NK72_GAET3</name>
<dbReference type="OrthoDB" id="2139939at2759"/>
<dbReference type="PANTHER" id="PTHR34117:SF1">
    <property type="entry name" value="STYLE CELL-CYCLE INHIBITOR 1"/>
    <property type="match status" value="1"/>
</dbReference>
<gene>
    <name evidence="3" type="primary">20342112</name>
    <name evidence="2" type="ORF">GGTG_01654</name>
</gene>
<dbReference type="PANTHER" id="PTHR34117">
    <property type="entry name" value="STYLE CELL-CYCLE INHIBITOR 1"/>
    <property type="match status" value="1"/>
</dbReference>
<dbReference type="HOGENOM" id="CLU_053559_0_0_1"/>
<dbReference type="AlphaFoldDB" id="J3NK72"/>
<dbReference type="InterPro" id="IPR044688">
    <property type="entry name" value="SCI-1-like"/>
</dbReference>
<evidence type="ECO:0000256" key="1">
    <source>
        <dbReference type="SAM" id="MobiDB-lite"/>
    </source>
</evidence>